<comment type="caution">
    <text evidence="1">The sequence shown here is derived from an EMBL/GenBank/DDBJ whole genome shotgun (WGS) entry which is preliminary data.</text>
</comment>
<evidence type="ECO:0000313" key="1">
    <source>
        <dbReference type="EMBL" id="TCL02606.1"/>
    </source>
</evidence>
<proteinExistence type="predicted"/>
<dbReference type="RefSeq" id="WP_214514101.1">
    <property type="nucleotide sequence ID" value="NZ_CP075169.1"/>
</dbReference>
<organism evidence="1 2">
    <name type="scientific">Sodalis ligni</name>
    <dbReference type="NCBI Taxonomy" id="2697027"/>
    <lineage>
        <taxon>Bacteria</taxon>
        <taxon>Pseudomonadati</taxon>
        <taxon>Pseudomonadota</taxon>
        <taxon>Gammaproteobacteria</taxon>
        <taxon>Enterobacterales</taxon>
        <taxon>Bruguierivoracaceae</taxon>
        <taxon>Sodalis</taxon>
    </lineage>
</organism>
<reference evidence="1 2" key="1">
    <citation type="submission" date="2019-02" db="EMBL/GenBank/DDBJ databases">
        <title>Investigation of anaerobic lignin degradation for improved lignocellulosic biofuels.</title>
        <authorList>
            <person name="Deangelis K."/>
        </authorList>
    </citation>
    <scope>NUCLEOTIDE SEQUENCE [LARGE SCALE GENOMIC DNA]</scope>
    <source>
        <strain evidence="1 2">159R</strain>
    </source>
</reference>
<dbReference type="AlphaFoldDB" id="A0A4R1NDD7"/>
<evidence type="ECO:0000313" key="2">
    <source>
        <dbReference type="Proteomes" id="UP000294555"/>
    </source>
</evidence>
<gene>
    <name evidence="1" type="ORF">EZJ58_0630</name>
</gene>
<dbReference type="EMBL" id="SJOI01000001">
    <property type="protein sequence ID" value="TCL02606.1"/>
    <property type="molecule type" value="Genomic_DNA"/>
</dbReference>
<protein>
    <submittedName>
        <fullName evidence="1">Uncharacterized protein</fullName>
    </submittedName>
</protein>
<sequence>MADQRPGIAADLMLACRYMQRYAFSTYQCRCVVTVNGDVYGRAIGGRCGDISNSDQGFTGGKIRSGFIGRLICTACQRKGSRNSGQGESVNH</sequence>
<dbReference type="Proteomes" id="UP000294555">
    <property type="component" value="Unassembled WGS sequence"/>
</dbReference>
<name>A0A4R1NDD7_9GAMM</name>
<keyword evidence="2" id="KW-1185">Reference proteome</keyword>
<accession>A0A4R1NDD7</accession>